<reference evidence="2" key="1">
    <citation type="submission" date="2021-11" db="EMBL/GenBank/DDBJ databases">
        <title>Description of novel Chryseobacterium species.</title>
        <authorList>
            <person name="Saticioglu I.B."/>
            <person name="Ay H."/>
            <person name="Altun S."/>
            <person name="Duman M."/>
        </authorList>
    </citation>
    <scope>NUCLEOTIDE SEQUENCE</scope>
    <source>
        <strain evidence="2">C-39</strain>
    </source>
</reference>
<evidence type="ECO:0000313" key="2">
    <source>
        <dbReference type="EMBL" id="MCC9034891.1"/>
    </source>
</evidence>
<keyword evidence="2" id="KW-0808">Transferase</keyword>
<dbReference type="InterPro" id="IPR029063">
    <property type="entry name" value="SAM-dependent_MTases_sf"/>
</dbReference>
<dbReference type="GO" id="GO:0032259">
    <property type="term" value="P:methylation"/>
    <property type="evidence" value="ECO:0007669"/>
    <property type="project" value="UniProtKB-KW"/>
</dbReference>
<organism evidence="2 4">
    <name type="scientific">Chryseobacterium muglaense</name>
    <dbReference type="NCBI Taxonomy" id="2893752"/>
    <lineage>
        <taxon>Bacteria</taxon>
        <taxon>Pseudomonadati</taxon>
        <taxon>Bacteroidota</taxon>
        <taxon>Flavobacteriia</taxon>
        <taxon>Flavobacteriales</taxon>
        <taxon>Weeksellaceae</taxon>
        <taxon>Chryseobacterium group</taxon>
        <taxon>Chryseobacterium</taxon>
    </lineage>
</organism>
<dbReference type="AlphaFoldDB" id="A0A9Q3UWS6"/>
<dbReference type="PANTHER" id="PTHR40036">
    <property type="entry name" value="MACROCIN O-METHYLTRANSFERASE"/>
    <property type="match status" value="1"/>
</dbReference>
<keyword evidence="2" id="KW-0489">Methyltransferase</keyword>
<dbReference type="EMBL" id="JAJJML010000001">
    <property type="protein sequence ID" value="MCC9034891.1"/>
    <property type="molecule type" value="Genomic_DNA"/>
</dbReference>
<evidence type="ECO:0000313" key="1">
    <source>
        <dbReference type="EMBL" id="MBD3903817.1"/>
    </source>
</evidence>
<dbReference type="Pfam" id="PF05711">
    <property type="entry name" value="TylF"/>
    <property type="match status" value="1"/>
</dbReference>
<accession>A0A9Q3UWS6</accession>
<dbReference type="Proteomes" id="UP000603715">
    <property type="component" value="Unassembled WGS sequence"/>
</dbReference>
<name>A0A9Q3UWS6_9FLAO</name>
<dbReference type="GO" id="GO:0008168">
    <property type="term" value="F:methyltransferase activity"/>
    <property type="evidence" value="ECO:0007669"/>
    <property type="project" value="UniProtKB-KW"/>
</dbReference>
<dbReference type="SUPFAM" id="SSF53335">
    <property type="entry name" value="S-adenosyl-L-methionine-dependent methyltransferases"/>
    <property type="match status" value="1"/>
</dbReference>
<protein>
    <submittedName>
        <fullName evidence="1">Class I SAM-dependent methyltransferase</fullName>
    </submittedName>
    <submittedName>
        <fullName evidence="2">TylF/MycF family methyltransferase</fullName>
    </submittedName>
</protein>
<dbReference type="RefSeq" id="WP_191178409.1">
    <property type="nucleotide sequence ID" value="NZ_JACXXP010000002.1"/>
</dbReference>
<sequence length="259" mass="29682">MNFITKLAKRYLRNKGYDIIIPKDSLVLDKHKVTYQNDLLYTYHSCDFMKDPKFLESYELGKNTDGGMLLKDYDIQWRIHVLVWAANYAKNLEGDFADCGVSSGIFARAIINYIDFNNTGKTYYLLDTFQGMHENYSSEEEMKASSILGYDKEDKFEKVKKTFEPFNTKIIKGPIPETLSLVDSDKFSFISIDMNSVIPEVEALKFFWDRLVPGGIIVLDDHGYANVTKPQEYAQNDFAKSVGAEVLYLPTCQGIIIKS</sequence>
<dbReference type="Proteomes" id="UP001107960">
    <property type="component" value="Unassembled WGS sequence"/>
</dbReference>
<proteinExistence type="predicted"/>
<dbReference type="InterPro" id="IPR008884">
    <property type="entry name" value="TylF_MeTrfase"/>
</dbReference>
<gene>
    <name evidence="1" type="ORF">IEW27_04310</name>
    <name evidence="2" type="ORF">LNP80_11615</name>
</gene>
<dbReference type="PANTHER" id="PTHR40036:SF1">
    <property type="entry name" value="MACROCIN O-METHYLTRANSFERASE"/>
    <property type="match status" value="1"/>
</dbReference>
<evidence type="ECO:0000313" key="4">
    <source>
        <dbReference type="Proteomes" id="UP001107960"/>
    </source>
</evidence>
<reference evidence="3" key="2">
    <citation type="submission" date="2023-07" db="EMBL/GenBank/DDBJ databases">
        <title>Description of novel Chryseobacterium sp. strain C-2.</title>
        <authorList>
            <person name="Saticioglu I.B."/>
        </authorList>
    </citation>
    <scope>NUCLEOTIDE SEQUENCE [LARGE SCALE GENOMIC DNA]</scope>
    <source>
        <strain evidence="3">C-2</strain>
    </source>
</reference>
<evidence type="ECO:0000313" key="3">
    <source>
        <dbReference type="Proteomes" id="UP000603715"/>
    </source>
</evidence>
<comment type="caution">
    <text evidence="2">The sequence shown here is derived from an EMBL/GenBank/DDBJ whole genome shotgun (WGS) entry which is preliminary data.</text>
</comment>
<reference evidence="1" key="3">
    <citation type="submission" date="2024-05" db="EMBL/GenBank/DDBJ databases">
        <title>Description of novel Chryseobacterium sp. strain C-2.</title>
        <authorList>
            <person name="Saticioglu I.B."/>
        </authorList>
    </citation>
    <scope>NUCLEOTIDE SEQUENCE</scope>
    <source>
        <strain evidence="1">C-2</strain>
    </source>
</reference>
<dbReference type="Gene3D" id="3.40.50.150">
    <property type="entry name" value="Vaccinia Virus protein VP39"/>
    <property type="match status" value="1"/>
</dbReference>
<keyword evidence="3" id="KW-1185">Reference proteome</keyword>
<dbReference type="EMBL" id="JACXXP010000002">
    <property type="protein sequence ID" value="MBD3903817.1"/>
    <property type="molecule type" value="Genomic_DNA"/>
</dbReference>